<dbReference type="Proteomes" id="UP000072421">
    <property type="component" value="Chromosome"/>
</dbReference>
<evidence type="ECO:0000256" key="6">
    <source>
        <dbReference type="SAM" id="Phobius"/>
    </source>
</evidence>
<keyword evidence="3 6" id="KW-0812">Transmembrane</keyword>
<feature type="transmembrane region" description="Helical" evidence="6">
    <location>
        <begin position="47"/>
        <end position="64"/>
    </location>
</feature>
<evidence type="ECO:0000313" key="8">
    <source>
        <dbReference type="Proteomes" id="UP000072421"/>
    </source>
</evidence>
<dbReference type="OrthoDB" id="9787815at2"/>
<dbReference type="AlphaFoldDB" id="A0A127PG13"/>
<dbReference type="InterPro" id="IPR004752">
    <property type="entry name" value="AmpG_permease/AT-1"/>
</dbReference>
<feature type="transmembrane region" description="Helical" evidence="6">
    <location>
        <begin position="333"/>
        <end position="355"/>
    </location>
</feature>
<feature type="transmembrane region" description="Helical" evidence="6">
    <location>
        <begin position="102"/>
        <end position="123"/>
    </location>
</feature>
<feature type="transmembrane region" description="Helical" evidence="6">
    <location>
        <begin position="277"/>
        <end position="299"/>
    </location>
</feature>
<evidence type="ECO:0000256" key="1">
    <source>
        <dbReference type="ARBA" id="ARBA00004141"/>
    </source>
</evidence>
<keyword evidence="2" id="KW-0813">Transport</keyword>
<organism evidence="7">
    <name type="scientific">Collimonas fungivorans</name>
    <dbReference type="NCBI Taxonomy" id="158899"/>
    <lineage>
        <taxon>Bacteria</taxon>
        <taxon>Pseudomonadati</taxon>
        <taxon>Pseudomonadota</taxon>
        <taxon>Betaproteobacteria</taxon>
        <taxon>Burkholderiales</taxon>
        <taxon>Oxalobacteraceae</taxon>
        <taxon>Collimonas</taxon>
    </lineage>
</organism>
<dbReference type="Gene3D" id="1.20.1250.20">
    <property type="entry name" value="MFS general substrate transporter like domains"/>
    <property type="match status" value="1"/>
</dbReference>
<proteinExistence type="predicted"/>
<keyword evidence="5 6" id="KW-0472">Membrane</keyword>
<dbReference type="EMBL" id="CP013232">
    <property type="protein sequence ID" value="AMO96351.1"/>
    <property type="molecule type" value="Genomic_DNA"/>
</dbReference>
<evidence type="ECO:0000313" key="7">
    <source>
        <dbReference type="EMBL" id="AMO96351.1"/>
    </source>
</evidence>
<feature type="transmembrane region" description="Helical" evidence="6">
    <location>
        <begin position="396"/>
        <end position="414"/>
    </location>
</feature>
<dbReference type="PANTHER" id="PTHR12778">
    <property type="entry name" value="SOLUTE CARRIER FAMILY 33 ACETYL-COA TRANSPORTER -RELATED"/>
    <property type="match status" value="1"/>
</dbReference>
<reference evidence="7 8" key="1">
    <citation type="submission" date="2015-11" db="EMBL/GenBank/DDBJ databases">
        <title>Exploring the genomic traits of fungus-feeding bacterial genus Collimonas.</title>
        <authorList>
            <person name="Song C."/>
            <person name="Schmidt R."/>
            <person name="de Jager V."/>
            <person name="Krzyzanowska D."/>
            <person name="Jongedijk E."/>
            <person name="Cankar K."/>
            <person name="Beekwilder J."/>
            <person name="van Veen A."/>
            <person name="de Boer W."/>
            <person name="van Veen J.A."/>
            <person name="Garbeva P."/>
        </authorList>
    </citation>
    <scope>NUCLEOTIDE SEQUENCE [LARGE SCALE GENOMIC DNA]</scope>
    <source>
        <strain evidence="7 8">Ter6</strain>
    </source>
</reference>
<keyword evidence="4 6" id="KW-1133">Transmembrane helix</keyword>
<sequence>MSIQEKTEHHPALWVPTLYFAEGLPYFVVATIAGLMYKSMGMANDRIALWTGMLGFVWVFKPLWSPFLEAARSKKSIVLLFQFLGGASLGLVALALHLPDYFAVSIALLGLVAIASATHDIAADGLYIASLSATQQATYAGWQGGFYNVARFFSLGGLVVLAGYFEKRMAVAQAWSLIFGMLGASMVLLAIYHFWALPAGRNVARPTGGKGAMRGVWLTLRDVIIDFFQKPGIWLAIAFIILFRAGEGQITTIGPLFLRAARVEGGLGLATAEVGAVYGTLATVAFIAGSLLGGYFTAWRGLRRSMFFLILAMNLPNLAYFFLSTAMPSSLGVIGAALSLEMFGYGFGFVGLILFIMQEVAVGKYQMAHYALGTGIMQLGYVLFKMVSGAVQGALGYQHFFLWVLVSAIPVLLLSRIVPIGRHEQAAEAAAQPAAV</sequence>
<accession>A0A127PG13</accession>
<feature type="transmembrane region" description="Helical" evidence="6">
    <location>
        <begin position="12"/>
        <end position="35"/>
    </location>
</feature>
<feature type="transmembrane region" description="Helical" evidence="6">
    <location>
        <begin position="306"/>
        <end position="327"/>
    </location>
</feature>
<dbReference type="RefSeq" id="WP_061540953.1">
    <property type="nucleotide sequence ID" value="NZ_CP013232.1"/>
</dbReference>
<evidence type="ECO:0000256" key="5">
    <source>
        <dbReference type="ARBA" id="ARBA00023136"/>
    </source>
</evidence>
<feature type="transmembrane region" description="Helical" evidence="6">
    <location>
        <begin position="367"/>
        <end position="384"/>
    </location>
</feature>
<feature type="transmembrane region" description="Helical" evidence="6">
    <location>
        <begin position="171"/>
        <end position="195"/>
    </location>
</feature>
<evidence type="ECO:0000256" key="3">
    <source>
        <dbReference type="ARBA" id="ARBA00022692"/>
    </source>
</evidence>
<dbReference type="PANTHER" id="PTHR12778:SF10">
    <property type="entry name" value="MAJOR FACILITATOR SUPERFAMILY DOMAIN-CONTAINING PROTEIN 3"/>
    <property type="match status" value="1"/>
</dbReference>
<protein>
    <submittedName>
        <fullName evidence="7">Putative membrane protein</fullName>
    </submittedName>
</protein>
<dbReference type="InterPro" id="IPR036259">
    <property type="entry name" value="MFS_trans_sf"/>
</dbReference>
<feature type="transmembrane region" description="Helical" evidence="6">
    <location>
        <begin position="144"/>
        <end position="165"/>
    </location>
</feature>
<dbReference type="PATRIC" id="fig|158899.10.peg.3702"/>
<dbReference type="GO" id="GO:0016020">
    <property type="term" value="C:membrane"/>
    <property type="evidence" value="ECO:0007669"/>
    <property type="project" value="UniProtKB-SubCell"/>
</dbReference>
<feature type="transmembrane region" description="Helical" evidence="6">
    <location>
        <begin position="76"/>
        <end position="96"/>
    </location>
</feature>
<evidence type="ECO:0000256" key="4">
    <source>
        <dbReference type="ARBA" id="ARBA00022989"/>
    </source>
</evidence>
<gene>
    <name evidence="7" type="primary">ampG</name>
    <name evidence="7" type="ORF">CFter6_3727</name>
</gene>
<comment type="subcellular location">
    <subcellularLocation>
        <location evidence="1">Membrane</location>
        <topology evidence="1">Multi-pass membrane protein</topology>
    </subcellularLocation>
</comment>
<name>A0A127PG13_9BURK</name>
<evidence type="ECO:0000256" key="2">
    <source>
        <dbReference type="ARBA" id="ARBA00022448"/>
    </source>
</evidence>
<dbReference type="SUPFAM" id="SSF103473">
    <property type="entry name" value="MFS general substrate transporter"/>
    <property type="match status" value="1"/>
</dbReference>